<dbReference type="SMART" id="SM00304">
    <property type="entry name" value="HAMP"/>
    <property type="match status" value="1"/>
</dbReference>
<keyword evidence="10" id="KW-0175">Coiled coil</keyword>
<evidence type="ECO:0000256" key="2">
    <source>
        <dbReference type="ARBA" id="ARBA00022475"/>
    </source>
</evidence>
<dbReference type="RefSeq" id="WP_377316889.1">
    <property type="nucleotide sequence ID" value="NZ_JBHUIY010000023.1"/>
</dbReference>
<keyword evidence="17" id="KW-1185">Reference proteome</keyword>
<keyword evidence="2" id="KW-1003">Cell membrane</keyword>
<dbReference type="SMART" id="SM00283">
    <property type="entry name" value="MA"/>
    <property type="match status" value="1"/>
</dbReference>
<comment type="subcellular location">
    <subcellularLocation>
        <location evidence="1">Cell inner membrane</location>
        <topology evidence="1">Multi-pass membrane protein</topology>
    </subcellularLocation>
</comment>
<dbReference type="Gene3D" id="1.10.8.500">
    <property type="entry name" value="HAMP domain in histidine kinase"/>
    <property type="match status" value="1"/>
</dbReference>
<keyword evidence="3" id="KW-0997">Cell inner membrane</keyword>
<comment type="similarity">
    <text evidence="8">Belongs to the methyl-accepting chemotaxis (MCP) protein family.</text>
</comment>
<dbReference type="Pfam" id="PF00672">
    <property type="entry name" value="HAMP"/>
    <property type="match status" value="1"/>
</dbReference>
<evidence type="ECO:0000256" key="3">
    <source>
        <dbReference type="ARBA" id="ARBA00022519"/>
    </source>
</evidence>
<gene>
    <name evidence="16" type="ORF">ACFSNB_12130</name>
</gene>
<organism evidence="16 17">
    <name type="scientific">Phaeospirillum tilakii</name>
    <dbReference type="NCBI Taxonomy" id="741673"/>
    <lineage>
        <taxon>Bacteria</taxon>
        <taxon>Pseudomonadati</taxon>
        <taxon>Pseudomonadota</taxon>
        <taxon>Alphaproteobacteria</taxon>
        <taxon>Rhodospirillales</taxon>
        <taxon>Rhodospirillaceae</taxon>
        <taxon>Phaeospirillum</taxon>
    </lineage>
</organism>
<dbReference type="SUPFAM" id="SSF58104">
    <property type="entry name" value="Methyl-accepting chemotaxis protein (MCP) signaling domain"/>
    <property type="match status" value="1"/>
</dbReference>
<feature type="domain" description="HAMP" evidence="15">
    <location>
        <begin position="211"/>
        <end position="264"/>
    </location>
</feature>
<evidence type="ECO:0000259" key="13">
    <source>
        <dbReference type="PROSITE" id="PS50111"/>
    </source>
</evidence>
<feature type="transmembrane region" description="Helical" evidence="12">
    <location>
        <begin position="194"/>
        <end position="217"/>
    </location>
</feature>
<evidence type="ECO:0000256" key="9">
    <source>
        <dbReference type="PROSITE-ProRule" id="PRU00284"/>
    </source>
</evidence>
<dbReference type="PANTHER" id="PTHR32089">
    <property type="entry name" value="METHYL-ACCEPTING CHEMOTAXIS PROTEIN MCPB"/>
    <property type="match status" value="1"/>
</dbReference>
<feature type="coiled-coil region" evidence="10">
    <location>
        <begin position="262"/>
        <end position="294"/>
    </location>
</feature>
<dbReference type="Gene3D" id="3.30.450.20">
    <property type="entry name" value="PAS domain"/>
    <property type="match status" value="1"/>
</dbReference>
<feature type="domain" description="T-SNARE coiled-coil homology" evidence="14">
    <location>
        <begin position="457"/>
        <end position="519"/>
    </location>
</feature>
<dbReference type="EMBL" id="JBHUIY010000023">
    <property type="protein sequence ID" value="MFD2234556.1"/>
    <property type="molecule type" value="Genomic_DNA"/>
</dbReference>
<dbReference type="CDD" id="cd06225">
    <property type="entry name" value="HAMP"/>
    <property type="match status" value="1"/>
</dbReference>
<evidence type="ECO:0000256" key="4">
    <source>
        <dbReference type="ARBA" id="ARBA00022692"/>
    </source>
</evidence>
<evidence type="ECO:0000256" key="10">
    <source>
        <dbReference type="SAM" id="Coils"/>
    </source>
</evidence>
<dbReference type="InterPro" id="IPR004090">
    <property type="entry name" value="Chemotax_Me-accpt_rcpt"/>
</dbReference>
<dbReference type="InterPro" id="IPR004089">
    <property type="entry name" value="MCPsignal_dom"/>
</dbReference>
<dbReference type="PROSITE" id="PS50111">
    <property type="entry name" value="CHEMOTAXIS_TRANSDUC_2"/>
    <property type="match status" value="1"/>
</dbReference>
<dbReference type="Gene3D" id="1.10.287.950">
    <property type="entry name" value="Methyl-accepting chemotaxis protein"/>
    <property type="match status" value="1"/>
</dbReference>
<dbReference type="Proteomes" id="UP001597296">
    <property type="component" value="Unassembled WGS sequence"/>
</dbReference>
<evidence type="ECO:0000313" key="16">
    <source>
        <dbReference type="EMBL" id="MFD2234556.1"/>
    </source>
</evidence>
<accession>A0ABW5CCD1</accession>
<feature type="region of interest" description="Disordered" evidence="11">
    <location>
        <begin position="310"/>
        <end position="339"/>
    </location>
</feature>
<evidence type="ECO:0000256" key="6">
    <source>
        <dbReference type="ARBA" id="ARBA00023136"/>
    </source>
</evidence>
<keyword evidence="4 12" id="KW-0812">Transmembrane</keyword>
<evidence type="ECO:0000259" key="14">
    <source>
        <dbReference type="PROSITE" id="PS50192"/>
    </source>
</evidence>
<feature type="domain" description="Methyl-accepting transducer" evidence="13">
    <location>
        <begin position="305"/>
        <end position="541"/>
    </location>
</feature>
<dbReference type="Pfam" id="PF00015">
    <property type="entry name" value="MCPsignal"/>
    <property type="match status" value="1"/>
</dbReference>
<evidence type="ECO:0000256" key="5">
    <source>
        <dbReference type="ARBA" id="ARBA00022989"/>
    </source>
</evidence>
<dbReference type="SMART" id="SM01049">
    <property type="entry name" value="Cache_2"/>
    <property type="match status" value="1"/>
</dbReference>
<keyword evidence="6 12" id="KW-0472">Membrane</keyword>
<evidence type="ECO:0000256" key="12">
    <source>
        <dbReference type="SAM" id="Phobius"/>
    </source>
</evidence>
<keyword evidence="5 12" id="KW-1133">Transmembrane helix</keyword>
<evidence type="ECO:0000256" key="8">
    <source>
        <dbReference type="ARBA" id="ARBA00029447"/>
    </source>
</evidence>
<keyword evidence="7 9" id="KW-0807">Transducer</keyword>
<comment type="caution">
    <text evidence="16">The sequence shown here is derived from an EMBL/GenBank/DDBJ whole genome shotgun (WGS) entry which is preliminary data.</text>
</comment>
<evidence type="ECO:0000259" key="15">
    <source>
        <dbReference type="PROSITE" id="PS50885"/>
    </source>
</evidence>
<proteinExistence type="inferred from homology"/>
<reference evidence="17" key="1">
    <citation type="journal article" date="2019" name="Int. J. Syst. Evol. Microbiol.">
        <title>The Global Catalogue of Microorganisms (GCM) 10K type strain sequencing project: providing services to taxonomists for standard genome sequencing and annotation.</title>
        <authorList>
            <consortium name="The Broad Institute Genomics Platform"/>
            <consortium name="The Broad Institute Genome Sequencing Center for Infectious Disease"/>
            <person name="Wu L."/>
            <person name="Ma J."/>
        </authorList>
    </citation>
    <scope>NUCLEOTIDE SEQUENCE [LARGE SCALE GENOMIC DNA]</scope>
    <source>
        <strain evidence="17">KCTC 15012</strain>
    </source>
</reference>
<dbReference type="PROSITE" id="PS50885">
    <property type="entry name" value="HAMP"/>
    <property type="match status" value="1"/>
</dbReference>
<sequence>MFNRLRLWHRLMVLAVLGGLGVAAATAVVIAHLHETMYADRRHEVKQTVETMAAVLAGYFADAKAGRISHAEAVERSIETVNRTHFGDGNYFFLCDSQGVMVAHGGNRAVIGRNFFDAKAPDGTFFVREQIRLSHQPDGGFVSYAWPRPGSDAPVGKVSYVRAVEGLEPYLGGGLYTDDVEAAFRAVLIKVGQVVLGVVALLGLAVYAVAAGIARPLTRITGDMRRLAEDDTSIEVPFTHRGDEVGALARALDTFKANRLEMARLREEQAATRREAEETHRREMRALADRFEQEVGALIAQAANAAGSLDQQAGAMRRSAEQTSSEAETIAHGAEESSTNAQTVAAATEQLAASIVEIQRQVGHASQTADSADREVAAANRQAEGLAQTADRIGQVIDLISAIASQTNLLALNATIEAARAGEAGKGFAVVAGEVKSLATQTARATEEISAQIATIQSATTDSVAAMQRIATTIAEVKQVSTAIAAAVEQQGAATREITRNVQRTAEATGQVSSSIAGVRDGAARTGRAAQDLSEASEALTANAGRLKSQVDRFLDRVRAA</sequence>
<dbReference type="PROSITE" id="PS50192">
    <property type="entry name" value="T_SNARE"/>
    <property type="match status" value="1"/>
</dbReference>
<dbReference type="PRINTS" id="PR00260">
    <property type="entry name" value="CHEMTRNSDUCR"/>
</dbReference>
<dbReference type="InterPro" id="IPR000727">
    <property type="entry name" value="T_SNARE_dom"/>
</dbReference>
<evidence type="ECO:0000256" key="1">
    <source>
        <dbReference type="ARBA" id="ARBA00004429"/>
    </source>
</evidence>
<evidence type="ECO:0000313" key="17">
    <source>
        <dbReference type="Proteomes" id="UP001597296"/>
    </source>
</evidence>
<dbReference type="InterPro" id="IPR003660">
    <property type="entry name" value="HAMP_dom"/>
</dbReference>
<name>A0ABW5CCD1_9PROT</name>
<dbReference type="Pfam" id="PF17200">
    <property type="entry name" value="sCache_2"/>
    <property type="match status" value="1"/>
</dbReference>
<evidence type="ECO:0000256" key="7">
    <source>
        <dbReference type="ARBA" id="ARBA00023224"/>
    </source>
</evidence>
<protein>
    <submittedName>
        <fullName evidence="16">Methyl-accepting chemotaxis protein</fullName>
    </submittedName>
</protein>
<evidence type="ECO:0000256" key="11">
    <source>
        <dbReference type="SAM" id="MobiDB-lite"/>
    </source>
</evidence>
<dbReference type="InterPro" id="IPR033480">
    <property type="entry name" value="sCache_2"/>
</dbReference>
<dbReference type="PANTHER" id="PTHR32089:SF112">
    <property type="entry name" value="LYSOZYME-LIKE PROTEIN-RELATED"/>
    <property type="match status" value="1"/>
</dbReference>